<dbReference type="SUPFAM" id="SSF55729">
    <property type="entry name" value="Acyl-CoA N-acyltransferases (Nat)"/>
    <property type="match status" value="1"/>
</dbReference>
<comment type="caution">
    <text evidence="3">The sequence shown here is derived from an EMBL/GenBank/DDBJ whole genome shotgun (WGS) entry which is preliminary data.</text>
</comment>
<feature type="domain" description="N-acetyltransferase" evidence="2">
    <location>
        <begin position="78"/>
        <end position="223"/>
    </location>
</feature>
<organism evidence="3 4">
    <name type="scientific">Apiospora phragmitis</name>
    <dbReference type="NCBI Taxonomy" id="2905665"/>
    <lineage>
        <taxon>Eukaryota</taxon>
        <taxon>Fungi</taxon>
        <taxon>Dikarya</taxon>
        <taxon>Ascomycota</taxon>
        <taxon>Pezizomycotina</taxon>
        <taxon>Sordariomycetes</taxon>
        <taxon>Xylariomycetidae</taxon>
        <taxon>Amphisphaeriales</taxon>
        <taxon>Apiosporaceae</taxon>
        <taxon>Apiospora</taxon>
    </lineage>
</organism>
<dbReference type="Gene3D" id="3.40.630.30">
    <property type="match status" value="1"/>
</dbReference>
<dbReference type="GO" id="GO:0005840">
    <property type="term" value="C:ribosome"/>
    <property type="evidence" value="ECO:0007669"/>
    <property type="project" value="UniProtKB-KW"/>
</dbReference>
<evidence type="ECO:0000259" key="2">
    <source>
        <dbReference type="PROSITE" id="PS51186"/>
    </source>
</evidence>
<dbReference type="CDD" id="cd04301">
    <property type="entry name" value="NAT_SF"/>
    <property type="match status" value="1"/>
</dbReference>
<keyword evidence="3" id="KW-0689">Ribosomal protein</keyword>
<dbReference type="GeneID" id="92085340"/>
<dbReference type="PROSITE" id="PS51186">
    <property type="entry name" value="GNAT"/>
    <property type="match status" value="1"/>
</dbReference>
<dbReference type="EMBL" id="JAQQWL010000001">
    <property type="protein sequence ID" value="KAK8091363.1"/>
    <property type="molecule type" value="Genomic_DNA"/>
</dbReference>
<gene>
    <name evidence="3" type="ORF">PG994_000868</name>
</gene>
<keyword evidence="3" id="KW-0687">Ribonucleoprotein</keyword>
<feature type="compositionally biased region" description="Low complexity" evidence="1">
    <location>
        <begin position="14"/>
        <end position="30"/>
    </location>
</feature>
<dbReference type="InterPro" id="IPR000182">
    <property type="entry name" value="GNAT_dom"/>
</dbReference>
<evidence type="ECO:0000313" key="3">
    <source>
        <dbReference type="EMBL" id="KAK8091363.1"/>
    </source>
</evidence>
<proteinExistence type="predicted"/>
<reference evidence="3 4" key="1">
    <citation type="submission" date="2023-01" db="EMBL/GenBank/DDBJ databases">
        <title>Analysis of 21 Apiospora genomes using comparative genomics revels a genus with tremendous synthesis potential of carbohydrate active enzymes and secondary metabolites.</title>
        <authorList>
            <person name="Sorensen T."/>
        </authorList>
    </citation>
    <scope>NUCLEOTIDE SEQUENCE [LARGE SCALE GENOMIC DNA]</scope>
    <source>
        <strain evidence="3 4">CBS 135458</strain>
    </source>
</reference>
<sequence length="234" mass="25320">MDQPQPPSTVPQLAADTVVPASTVTPVPEATKPPPPAAGQQQTRNITIEIAADADDDALVAALTGIVNQVYFDTESDIFLEGVQRTDEQEVRSIIQAGELAVVYLLSSPEHQSTSSQQQQQNQRKAIGCIRIRRVSSDVGELGMMAITPSHHGGGMGSALVRFAEGHARLQAWYERLGYQVVRLGVFHDEYPKIAALLAGRPSGGRICNIVAWTGLRNQVLLDSAYCDSTVVFW</sequence>
<name>A0ABR1X7J8_9PEZI</name>
<keyword evidence="4" id="KW-1185">Reference proteome</keyword>
<protein>
    <submittedName>
        <fullName evidence="3">Ribosomal protein S18 acetylase RimI</fullName>
    </submittedName>
</protein>
<dbReference type="InterPro" id="IPR016181">
    <property type="entry name" value="Acyl_CoA_acyltransferase"/>
</dbReference>
<feature type="region of interest" description="Disordered" evidence="1">
    <location>
        <begin position="1"/>
        <end position="42"/>
    </location>
</feature>
<dbReference type="RefSeq" id="XP_066722909.1">
    <property type="nucleotide sequence ID" value="XM_066852277.1"/>
</dbReference>
<accession>A0ABR1X7J8</accession>
<dbReference type="Proteomes" id="UP001480595">
    <property type="component" value="Unassembled WGS sequence"/>
</dbReference>
<evidence type="ECO:0000256" key="1">
    <source>
        <dbReference type="SAM" id="MobiDB-lite"/>
    </source>
</evidence>
<dbReference type="Pfam" id="PF13508">
    <property type="entry name" value="Acetyltransf_7"/>
    <property type="match status" value="1"/>
</dbReference>
<evidence type="ECO:0000313" key="4">
    <source>
        <dbReference type="Proteomes" id="UP001480595"/>
    </source>
</evidence>